<dbReference type="SMART" id="SM01329">
    <property type="entry name" value="Iso_dh"/>
    <property type="match status" value="1"/>
</dbReference>
<name>A0ABX9ZFV5_9BACL</name>
<dbReference type="PANTHER" id="PTHR43275">
    <property type="entry name" value="D-MALATE DEHYDROGENASE [DECARBOXYLATING]"/>
    <property type="match status" value="1"/>
</dbReference>
<accession>A0ABX9ZFV5</accession>
<dbReference type="EMBL" id="RWGW01000003">
    <property type="protein sequence ID" value="RSK36629.1"/>
    <property type="molecule type" value="Genomic_DNA"/>
</dbReference>
<comment type="cofactor">
    <cofactor evidence="1">
        <name>Mn(2+)</name>
        <dbReference type="ChEBI" id="CHEBI:29035"/>
    </cofactor>
</comment>
<evidence type="ECO:0000259" key="10">
    <source>
        <dbReference type="SMART" id="SM01329"/>
    </source>
</evidence>
<keyword evidence="7" id="KW-0520">NAD</keyword>
<evidence type="ECO:0000256" key="9">
    <source>
        <dbReference type="ARBA" id="ARBA00049301"/>
    </source>
</evidence>
<dbReference type="PROSITE" id="PS00470">
    <property type="entry name" value="IDH_IMDH"/>
    <property type="match status" value="1"/>
</dbReference>
<dbReference type="InterPro" id="IPR024084">
    <property type="entry name" value="IsoPropMal-DH-like_dom"/>
</dbReference>
<sequence length="361" mass="39336">MADYRIAVIAGDGIGPEVMDEALKVLCEAEQEEGFSLEVQAFPWNSEYYLEHGRMMPEDGLDTLQTFDAILFGAIGDARVPDEVTIWELIMPIRKGFRQYVNFRPVKSLPGIPSPLANGEDIDFVIFRENAEGEYSDSGGRLYAGQEGEIAIQNTIMTRTGVERITRAACRYAEEHGLGKVTSATKSNAVIHANKLWDEHVRRIVEEEFGGLQFEQYYVDALAAYFVQRPQSFDVVLASNLFGDILSDLGSGLVGGLGLSPSGNINPEKDYPSMFEPVHGSAPDIAGQGIANPIAQIWSAALMLEHLGEKRAAGRIVKAIEDVLAEGKVKTRDIGGTATTREMGSAIGEAFKNQTTKATEG</sequence>
<protein>
    <recommendedName>
        <fullName evidence="4">D-malate dehydrogenase (decarboxylating)</fullName>
        <ecNumber evidence="4">1.1.1.83</ecNumber>
    </recommendedName>
</protein>
<evidence type="ECO:0000256" key="4">
    <source>
        <dbReference type="ARBA" id="ARBA00013126"/>
    </source>
</evidence>
<keyword evidence="12" id="KW-1185">Reference proteome</keyword>
<feature type="domain" description="Isopropylmalate dehydrogenase-like" evidence="10">
    <location>
        <begin position="5"/>
        <end position="347"/>
    </location>
</feature>
<evidence type="ECO:0000256" key="1">
    <source>
        <dbReference type="ARBA" id="ARBA00001936"/>
    </source>
</evidence>
<dbReference type="NCBIfam" id="TIGR02089">
    <property type="entry name" value="TTC"/>
    <property type="match status" value="1"/>
</dbReference>
<comment type="catalytic activity">
    <reaction evidence="9">
        <text>(R)-malate + NAD(+) = pyruvate + CO2 + NADH</text>
        <dbReference type="Rhea" id="RHEA:18365"/>
        <dbReference type="ChEBI" id="CHEBI:15361"/>
        <dbReference type="ChEBI" id="CHEBI:15588"/>
        <dbReference type="ChEBI" id="CHEBI:16526"/>
        <dbReference type="ChEBI" id="CHEBI:57540"/>
        <dbReference type="ChEBI" id="CHEBI:57945"/>
        <dbReference type="EC" id="1.1.1.83"/>
    </reaction>
</comment>
<dbReference type="EC" id="1.1.1.83" evidence="4"/>
<evidence type="ECO:0000256" key="3">
    <source>
        <dbReference type="ARBA" id="ARBA00007769"/>
    </source>
</evidence>
<evidence type="ECO:0000256" key="7">
    <source>
        <dbReference type="ARBA" id="ARBA00023027"/>
    </source>
</evidence>
<keyword evidence="6 11" id="KW-0560">Oxidoreductase</keyword>
<comment type="cofactor">
    <cofactor evidence="2">
        <name>Mg(2+)</name>
        <dbReference type="ChEBI" id="CHEBI:18420"/>
    </cofactor>
</comment>
<evidence type="ECO:0000256" key="8">
    <source>
        <dbReference type="ARBA" id="ARBA00023211"/>
    </source>
</evidence>
<dbReference type="Gene3D" id="3.40.718.10">
    <property type="entry name" value="Isopropylmalate Dehydrogenase"/>
    <property type="match status" value="1"/>
</dbReference>
<dbReference type="Pfam" id="PF00180">
    <property type="entry name" value="Iso_dh"/>
    <property type="match status" value="1"/>
</dbReference>
<dbReference type="InterPro" id="IPR011829">
    <property type="entry name" value="TTC_DH"/>
</dbReference>
<evidence type="ECO:0000256" key="2">
    <source>
        <dbReference type="ARBA" id="ARBA00001946"/>
    </source>
</evidence>
<comment type="similarity">
    <text evidence="3">Belongs to the isocitrate and isopropylmalate dehydrogenases family.</text>
</comment>
<dbReference type="Proteomes" id="UP000272481">
    <property type="component" value="Unassembled WGS sequence"/>
</dbReference>
<reference evidence="11 12" key="1">
    <citation type="submission" date="2018-12" db="EMBL/GenBank/DDBJ databases">
        <title>Comparitive functional genomics of dry heat resistant strains isolated from the viking spacecraft.</title>
        <authorList>
            <person name="Seuylemezian A."/>
            <person name="Vaishampayan P."/>
        </authorList>
    </citation>
    <scope>NUCLEOTIDE SEQUENCE [LARGE SCALE GENOMIC DNA]</scope>
    <source>
        <strain evidence="11 12">M6-11</strain>
    </source>
</reference>
<dbReference type="SUPFAM" id="SSF53659">
    <property type="entry name" value="Isocitrate/Isopropylmalate dehydrogenase-like"/>
    <property type="match status" value="1"/>
</dbReference>
<dbReference type="InterPro" id="IPR050501">
    <property type="entry name" value="ICDH/IPMDH"/>
</dbReference>
<dbReference type="InterPro" id="IPR019818">
    <property type="entry name" value="IsoCit/isopropylmalate_DH_CS"/>
</dbReference>
<evidence type="ECO:0000313" key="12">
    <source>
        <dbReference type="Proteomes" id="UP000272481"/>
    </source>
</evidence>
<evidence type="ECO:0000256" key="6">
    <source>
        <dbReference type="ARBA" id="ARBA00023002"/>
    </source>
</evidence>
<dbReference type="PANTHER" id="PTHR43275:SF1">
    <property type="entry name" value="D-MALATE DEHYDROGENASE [DECARBOXYLATING]"/>
    <property type="match status" value="1"/>
</dbReference>
<evidence type="ECO:0000313" key="11">
    <source>
        <dbReference type="EMBL" id="RSK36629.1"/>
    </source>
</evidence>
<dbReference type="GO" id="GO:0009027">
    <property type="term" value="F:tartrate dehydrogenase activity"/>
    <property type="evidence" value="ECO:0007669"/>
    <property type="project" value="UniProtKB-EC"/>
</dbReference>
<gene>
    <name evidence="11" type="ORF">EJA12_02460</name>
</gene>
<organism evidence="11 12">
    <name type="scientific">Bhargavaea beijingensis</name>
    <dbReference type="NCBI Taxonomy" id="426756"/>
    <lineage>
        <taxon>Bacteria</taxon>
        <taxon>Bacillati</taxon>
        <taxon>Bacillota</taxon>
        <taxon>Bacilli</taxon>
        <taxon>Bacillales</taxon>
        <taxon>Caryophanaceae</taxon>
        <taxon>Bhargavaea</taxon>
    </lineage>
</organism>
<keyword evidence="8" id="KW-0464">Manganese</keyword>
<evidence type="ECO:0000256" key="5">
    <source>
        <dbReference type="ARBA" id="ARBA00022723"/>
    </source>
</evidence>
<keyword evidence="5" id="KW-0479">Metal-binding</keyword>
<comment type="caution">
    <text evidence="11">The sequence shown here is derived from an EMBL/GenBank/DDBJ whole genome shotgun (WGS) entry which is preliminary data.</text>
</comment>
<dbReference type="RefSeq" id="WP_125903410.1">
    <property type="nucleotide sequence ID" value="NZ_RWGW01000003.1"/>
</dbReference>
<proteinExistence type="inferred from homology"/>